<dbReference type="SUPFAM" id="SSF51735">
    <property type="entry name" value="NAD(P)-binding Rossmann-fold domains"/>
    <property type="match status" value="1"/>
</dbReference>
<dbReference type="PANTHER" id="PTHR32092:SF6">
    <property type="entry name" value="ALPHA-GALACTOSIDASE"/>
    <property type="match status" value="1"/>
</dbReference>
<sequence>MTTTFVKNPKITLIGAGGFVFPFRLIGDILSFPALRDSTLTLMDVNPDKLGPVAAATRELVAHHGFPTTVEETTDRRAALDGADIVIITFQVGGVESYRHDVEIPRKYGIDQTVGDTVGPGGVFRFLRSVASYDAIAADALEVCPDATFINYANPMAMATAYLNAKGLRTVGLCHSVQGTTRMLARTLDVPYDEVTYRCAGINHQAWILEFMHGQEDLYPKVREVMAAKHRRGQGADDLAGDDGDHSGAADAASTYEGGNEQVRTSIMNAFGYFQTESSHHASEYLPYFRKTPELAREFIPERWDYYEICVAHDDQGDIDAQLEKLKAELAPSVEYGASIANSIVSGTPSVVHGNVPNNGSLITNLPADSCVEVPCLVDARGVQPTAIGDLPPQLAALNRTNVNVQTLAVRAALEGNVENVHHAVALDPLTAALLTLEDARSMTDELLEAHRDRLPERLQRES</sequence>
<feature type="site" description="Increases basicity of active site Tyr" evidence="11">
    <location>
        <position position="116"/>
    </location>
</feature>
<keyword evidence="10" id="KW-0170">Cobalt</keyword>
<dbReference type="EMBL" id="CP023564">
    <property type="protein sequence ID" value="ATG55901.1"/>
    <property type="molecule type" value="Genomic_DNA"/>
</dbReference>
<evidence type="ECO:0000256" key="10">
    <source>
        <dbReference type="PIRSR" id="PIRSR601088-3"/>
    </source>
</evidence>
<evidence type="ECO:0000256" key="8">
    <source>
        <dbReference type="ARBA" id="ARBA00023295"/>
    </source>
</evidence>
<feature type="domain" description="Glycosyl hydrolase family 4 C-terminal" evidence="14">
    <location>
        <begin position="199"/>
        <end position="431"/>
    </location>
</feature>
<name>A0A291H0A4_9MICO</name>
<dbReference type="Pfam" id="PF02056">
    <property type="entry name" value="Glyco_hydro_4"/>
    <property type="match status" value="1"/>
</dbReference>
<protein>
    <submittedName>
        <fullName evidence="15">Alpha-glucosidase/alpha-galactosidase</fullName>
    </submittedName>
</protein>
<dbReference type="CDD" id="cd05297">
    <property type="entry name" value="GH4_alpha_glucosidase_galactosidase"/>
    <property type="match status" value="1"/>
</dbReference>
<keyword evidence="4 12" id="KW-0378">Hydrolase</keyword>
<evidence type="ECO:0000259" key="14">
    <source>
        <dbReference type="Pfam" id="PF11975"/>
    </source>
</evidence>
<evidence type="ECO:0000256" key="1">
    <source>
        <dbReference type="ARBA" id="ARBA00001936"/>
    </source>
</evidence>
<dbReference type="Proteomes" id="UP000217889">
    <property type="component" value="Chromosome"/>
</dbReference>
<keyword evidence="6 10" id="KW-0464">Manganese</keyword>
<feature type="region of interest" description="Disordered" evidence="13">
    <location>
        <begin position="233"/>
        <end position="258"/>
    </location>
</feature>
<evidence type="ECO:0000313" key="16">
    <source>
        <dbReference type="Proteomes" id="UP000217889"/>
    </source>
</evidence>
<dbReference type="SUPFAM" id="SSF56327">
    <property type="entry name" value="LDH C-terminal domain-like"/>
    <property type="match status" value="1"/>
</dbReference>
<dbReference type="PRINTS" id="PR00732">
    <property type="entry name" value="GLHYDRLASE4"/>
</dbReference>
<keyword evidence="10" id="KW-0533">Nickel</keyword>
<gene>
    <name evidence="15" type="ORF">CFK41_14765</name>
</gene>
<dbReference type="GO" id="GO:0005975">
    <property type="term" value="P:carbohydrate metabolic process"/>
    <property type="evidence" value="ECO:0007669"/>
    <property type="project" value="InterPro"/>
</dbReference>
<feature type="binding site" evidence="10">
    <location>
        <position position="204"/>
    </location>
    <ligand>
        <name>Mn(2+)</name>
        <dbReference type="ChEBI" id="CHEBI:29035"/>
    </ligand>
</feature>
<dbReference type="Gene3D" id="3.90.1820.10">
    <property type="entry name" value="AglA-like glucosidase"/>
    <property type="match status" value="1"/>
</dbReference>
<keyword evidence="7" id="KW-0119">Carbohydrate metabolism</keyword>
<keyword evidence="16" id="KW-1185">Reference proteome</keyword>
<evidence type="ECO:0000313" key="15">
    <source>
        <dbReference type="EMBL" id="ATG55901.1"/>
    </source>
</evidence>
<evidence type="ECO:0000256" key="13">
    <source>
        <dbReference type="SAM" id="MobiDB-lite"/>
    </source>
</evidence>
<evidence type="ECO:0000256" key="2">
    <source>
        <dbReference type="ARBA" id="ARBA00010141"/>
    </source>
</evidence>
<dbReference type="InterPro" id="IPR022616">
    <property type="entry name" value="Glyco_hydro_4_C"/>
</dbReference>
<evidence type="ECO:0000256" key="9">
    <source>
        <dbReference type="PIRSR" id="PIRSR601088-2"/>
    </source>
</evidence>
<proteinExistence type="inferred from homology"/>
<evidence type="ECO:0000256" key="5">
    <source>
        <dbReference type="ARBA" id="ARBA00023027"/>
    </source>
</evidence>
<accession>A0A291H0A4</accession>
<evidence type="ECO:0000256" key="4">
    <source>
        <dbReference type="ARBA" id="ARBA00022801"/>
    </source>
</evidence>
<dbReference type="GO" id="GO:0016616">
    <property type="term" value="F:oxidoreductase activity, acting on the CH-OH group of donors, NAD or NADP as acceptor"/>
    <property type="evidence" value="ECO:0007669"/>
    <property type="project" value="InterPro"/>
</dbReference>
<dbReference type="KEGG" id="bgg:CFK41_14765"/>
<dbReference type="Pfam" id="PF11975">
    <property type="entry name" value="Glyco_hydro_4C"/>
    <property type="match status" value="1"/>
</dbReference>
<evidence type="ECO:0000256" key="3">
    <source>
        <dbReference type="ARBA" id="ARBA00022723"/>
    </source>
</evidence>
<feature type="binding site" evidence="9">
    <location>
        <position position="154"/>
    </location>
    <ligand>
        <name>substrate</name>
    </ligand>
</feature>
<evidence type="ECO:0000256" key="6">
    <source>
        <dbReference type="ARBA" id="ARBA00023211"/>
    </source>
</evidence>
<comment type="cofactor">
    <cofactor evidence="12">
        <name>NAD(+)</name>
        <dbReference type="ChEBI" id="CHEBI:57540"/>
    </cofactor>
    <text evidence="12">Binds 1 NAD(+) per subunit.</text>
</comment>
<dbReference type="PANTHER" id="PTHR32092">
    <property type="entry name" value="6-PHOSPHO-BETA-GLUCOSIDASE-RELATED"/>
    <property type="match status" value="1"/>
</dbReference>
<dbReference type="InterPro" id="IPR053715">
    <property type="entry name" value="GH4_Enzyme_sf"/>
</dbReference>
<organism evidence="15 16">
    <name type="scientific">Brachybacterium ginsengisoli</name>
    <dbReference type="NCBI Taxonomy" id="1331682"/>
    <lineage>
        <taxon>Bacteria</taxon>
        <taxon>Bacillati</taxon>
        <taxon>Actinomycetota</taxon>
        <taxon>Actinomycetes</taxon>
        <taxon>Micrococcales</taxon>
        <taxon>Dermabacteraceae</taxon>
        <taxon>Brachybacterium</taxon>
    </lineage>
</organism>
<dbReference type="InterPro" id="IPR001088">
    <property type="entry name" value="Glyco_hydro_4"/>
</dbReference>
<evidence type="ECO:0000256" key="11">
    <source>
        <dbReference type="PIRSR" id="PIRSR601088-4"/>
    </source>
</evidence>
<dbReference type="RefSeq" id="WP_096800361.1">
    <property type="nucleotide sequence ID" value="NZ_CP023564.1"/>
</dbReference>
<evidence type="ECO:0000256" key="7">
    <source>
        <dbReference type="ARBA" id="ARBA00023277"/>
    </source>
</evidence>
<keyword evidence="10" id="KW-0408">Iron</keyword>
<keyword evidence="8 12" id="KW-0326">Glycosidase</keyword>
<dbReference type="NCBIfam" id="NF011657">
    <property type="entry name" value="PRK15076.1"/>
    <property type="match status" value="1"/>
</dbReference>
<evidence type="ECO:0000256" key="12">
    <source>
        <dbReference type="RuleBase" id="RU361152"/>
    </source>
</evidence>
<keyword evidence="3 10" id="KW-0479">Metal-binding</keyword>
<dbReference type="GO" id="GO:0046872">
    <property type="term" value="F:metal ion binding"/>
    <property type="evidence" value="ECO:0007669"/>
    <property type="project" value="UniProtKB-KW"/>
</dbReference>
<dbReference type="InterPro" id="IPR036291">
    <property type="entry name" value="NAD(P)-bd_dom_sf"/>
</dbReference>
<dbReference type="OrthoDB" id="9767022at2"/>
<keyword evidence="5 12" id="KW-0520">NAD</keyword>
<reference evidence="15 16" key="1">
    <citation type="journal article" date="2014" name="Int. J. Syst. Evol. Microbiol.">
        <title>Brachybacterium ginsengisoli sp. nov., isolated from soil of a ginseng field.</title>
        <authorList>
            <person name="Hoang V.A."/>
            <person name="Kim Y.J."/>
            <person name="Nguyen N.L."/>
            <person name="Yang D.C."/>
        </authorList>
    </citation>
    <scope>NUCLEOTIDE SEQUENCE [LARGE SCALE GENOMIC DNA]</scope>
    <source>
        <strain evidence="15 16">DCY80</strain>
    </source>
</reference>
<comment type="similarity">
    <text evidence="2 12">Belongs to the glycosyl hydrolase 4 family.</text>
</comment>
<comment type="cofactor">
    <cofactor evidence="1">
        <name>Mn(2+)</name>
        <dbReference type="ChEBI" id="CHEBI:29035"/>
    </cofactor>
</comment>
<dbReference type="InterPro" id="IPR015955">
    <property type="entry name" value="Lactate_DH/Glyco_Ohase_4_C"/>
</dbReference>
<dbReference type="GO" id="GO:0004553">
    <property type="term" value="F:hydrolase activity, hydrolyzing O-glycosyl compounds"/>
    <property type="evidence" value="ECO:0007669"/>
    <property type="project" value="InterPro"/>
</dbReference>
<dbReference type="AlphaFoldDB" id="A0A291H0A4"/>
<feature type="binding site" evidence="10">
    <location>
        <position position="174"/>
    </location>
    <ligand>
        <name>Mn(2+)</name>
        <dbReference type="ChEBI" id="CHEBI:29035"/>
    </ligand>
</feature>